<evidence type="ECO:0000313" key="7">
    <source>
        <dbReference type="Proteomes" id="UP001058974"/>
    </source>
</evidence>
<sequence>MFKQLQVVNPTHNNIRSFSFYNENKNLIFPQTRNPSQLRRIREVMRTNFEEDKHDGGTTTNSVMNNNEIYEQGLKKMIMMHFPRDVTKNCLKWNQKAIILVYADNGDTYDAEIHCAKRNGKIVWKEKFIIKGWYEYAKKKRIRRQDVLGFKIRYPLERLYVSSLKRLVMRK</sequence>
<evidence type="ECO:0000313" key="6">
    <source>
        <dbReference type="EMBL" id="KAI5410925.1"/>
    </source>
</evidence>
<dbReference type="SUPFAM" id="SSF101936">
    <property type="entry name" value="DNA-binding pseudobarrel domain"/>
    <property type="match status" value="1"/>
</dbReference>
<dbReference type="Gene3D" id="2.40.330.10">
    <property type="entry name" value="DNA-binding pseudobarrel domain"/>
    <property type="match status" value="1"/>
</dbReference>
<evidence type="ECO:0000256" key="3">
    <source>
        <dbReference type="ARBA" id="ARBA00023125"/>
    </source>
</evidence>
<keyword evidence="4" id="KW-0804">Transcription</keyword>
<dbReference type="GO" id="GO:0005634">
    <property type="term" value="C:nucleus"/>
    <property type="evidence" value="ECO:0007669"/>
    <property type="project" value="UniProtKB-SubCell"/>
</dbReference>
<accession>A0A9D4X0H4</accession>
<keyword evidence="7" id="KW-1185">Reference proteome</keyword>
<proteinExistence type="predicted"/>
<reference evidence="6 7" key="1">
    <citation type="journal article" date="2022" name="Nat. Genet.">
        <title>Improved pea reference genome and pan-genome highlight genomic features and evolutionary characteristics.</title>
        <authorList>
            <person name="Yang T."/>
            <person name="Liu R."/>
            <person name="Luo Y."/>
            <person name="Hu S."/>
            <person name="Wang D."/>
            <person name="Wang C."/>
            <person name="Pandey M.K."/>
            <person name="Ge S."/>
            <person name="Xu Q."/>
            <person name="Li N."/>
            <person name="Li G."/>
            <person name="Huang Y."/>
            <person name="Saxena R.K."/>
            <person name="Ji Y."/>
            <person name="Li M."/>
            <person name="Yan X."/>
            <person name="He Y."/>
            <person name="Liu Y."/>
            <person name="Wang X."/>
            <person name="Xiang C."/>
            <person name="Varshney R.K."/>
            <person name="Ding H."/>
            <person name="Gao S."/>
            <person name="Zong X."/>
        </authorList>
    </citation>
    <scope>NUCLEOTIDE SEQUENCE [LARGE SCALE GENOMIC DNA]</scope>
    <source>
        <strain evidence="6 7">cv. Zhongwan 6</strain>
    </source>
</reference>
<keyword evidence="5" id="KW-0539">Nucleus</keyword>
<dbReference type="EMBL" id="JAMSHJ010000005">
    <property type="protein sequence ID" value="KAI5410925.1"/>
    <property type="molecule type" value="Genomic_DNA"/>
</dbReference>
<dbReference type="Gramene" id="Psat05G0617300-T1">
    <property type="protein sequence ID" value="KAI5410925.1"/>
    <property type="gene ID" value="KIW84_056173"/>
</dbReference>
<organism evidence="6 7">
    <name type="scientific">Pisum sativum</name>
    <name type="common">Garden pea</name>
    <name type="synonym">Lathyrus oleraceus</name>
    <dbReference type="NCBI Taxonomy" id="3888"/>
    <lineage>
        <taxon>Eukaryota</taxon>
        <taxon>Viridiplantae</taxon>
        <taxon>Streptophyta</taxon>
        <taxon>Embryophyta</taxon>
        <taxon>Tracheophyta</taxon>
        <taxon>Spermatophyta</taxon>
        <taxon>Magnoliopsida</taxon>
        <taxon>eudicotyledons</taxon>
        <taxon>Gunneridae</taxon>
        <taxon>Pentapetalae</taxon>
        <taxon>rosids</taxon>
        <taxon>fabids</taxon>
        <taxon>Fabales</taxon>
        <taxon>Fabaceae</taxon>
        <taxon>Papilionoideae</taxon>
        <taxon>50 kb inversion clade</taxon>
        <taxon>NPAAA clade</taxon>
        <taxon>Hologalegina</taxon>
        <taxon>IRL clade</taxon>
        <taxon>Fabeae</taxon>
        <taxon>Lathyrus</taxon>
    </lineage>
</organism>
<protein>
    <submittedName>
        <fullName evidence="6">Uncharacterized protein</fullName>
    </submittedName>
</protein>
<dbReference type="Proteomes" id="UP001058974">
    <property type="component" value="Chromosome 5"/>
</dbReference>
<evidence type="ECO:0000256" key="1">
    <source>
        <dbReference type="ARBA" id="ARBA00004123"/>
    </source>
</evidence>
<evidence type="ECO:0000256" key="2">
    <source>
        <dbReference type="ARBA" id="ARBA00023015"/>
    </source>
</evidence>
<dbReference type="GO" id="GO:0003677">
    <property type="term" value="F:DNA binding"/>
    <property type="evidence" value="ECO:0007669"/>
    <property type="project" value="UniProtKB-KW"/>
</dbReference>
<dbReference type="InterPro" id="IPR015300">
    <property type="entry name" value="DNA-bd_pseudobarrel_sf"/>
</dbReference>
<keyword evidence="2" id="KW-0805">Transcription regulation</keyword>
<comment type="caution">
    <text evidence="6">The sequence shown here is derived from an EMBL/GenBank/DDBJ whole genome shotgun (WGS) entry which is preliminary data.</text>
</comment>
<evidence type="ECO:0000256" key="5">
    <source>
        <dbReference type="ARBA" id="ARBA00023242"/>
    </source>
</evidence>
<keyword evidence="3" id="KW-0238">DNA-binding</keyword>
<evidence type="ECO:0000256" key="4">
    <source>
        <dbReference type="ARBA" id="ARBA00023163"/>
    </source>
</evidence>
<gene>
    <name evidence="6" type="ORF">KIW84_056173</name>
</gene>
<comment type="subcellular location">
    <subcellularLocation>
        <location evidence="1">Nucleus</location>
    </subcellularLocation>
</comment>
<dbReference type="AlphaFoldDB" id="A0A9D4X0H4"/>
<name>A0A9D4X0H4_PEA</name>